<accession>A0A239CZ57</accession>
<keyword evidence="3" id="KW-1185">Reference proteome</keyword>
<sequence length="62" mass="6567">MKTPRNAASPHLLLALASLAFPLLTGCVVAGYSSSGGAFIWPGGLGLFVLLLLLFLLLRRRD</sequence>
<keyword evidence="1" id="KW-0812">Transmembrane</keyword>
<evidence type="ECO:0000256" key="1">
    <source>
        <dbReference type="SAM" id="Phobius"/>
    </source>
</evidence>
<dbReference type="EMBL" id="FZOU01000001">
    <property type="protein sequence ID" value="SNS25556.1"/>
    <property type="molecule type" value="Genomic_DNA"/>
</dbReference>
<protein>
    <recommendedName>
        <fullName evidence="4">Lipoprotein</fullName>
    </recommendedName>
</protein>
<keyword evidence="1" id="KW-1133">Transmembrane helix</keyword>
<keyword evidence="1" id="KW-0472">Membrane</keyword>
<feature type="transmembrane region" description="Helical" evidence="1">
    <location>
        <begin position="38"/>
        <end position="58"/>
    </location>
</feature>
<dbReference type="AlphaFoldDB" id="A0A239CZ57"/>
<reference evidence="2 3" key="1">
    <citation type="submission" date="2017-06" db="EMBL/GenBank/DDBJ databases">
        <authorList>
            <person name="Kim H.J."/>
            <person name="Triplett B.A."/>
        </authorList>
    </citation>
    <scope>NUCLEOTIDE SEQUENCE [LARGE SCALE GENOMIC DNA]</scope>
    <source>
        <strain evidence="2 3">DSM 18704</strain>
    </source>
</reference>
<evidence type="ECO:0000313" key="3">
    <source>
        <dbReference type="Proteomes" id="UP000198356"/>
    </source>
</evidence>
<proteinExistence type="predicted"/>
<dbReference type="PROSITE" id="PS51257">
    <property type="entry name" value="PROKAR_LIPOPROTEIN"/>
    <property type="match status" value="1"/>
</dbReference>
<name>A0A239CZ57_9BACT</name>
<gene>
    <name evidence="2" type="ORF">SAMN05421770_101209</name>
</gene>
<dbReference type="Proteomes" id="UP000198356">
    <property type="component" value="Unassembled WGS sequence"/>
</dbReference>
<feature type="transmembrane region" description="Helical" evidence="1">
    <location>
        <begin position="12"/>
        <end position="32"/>
    </location>
</feature>
<evidence type="ECO:0008006" key="4">
    <source>
        <dbReference type="Google" id="ProtNLM"/>
    </source>
</evidence>
<evidence type="ECO:0000313" key="2">
    <source>
        <dbReference type="EMBL" id="SNS25556.1"/>
    </source>
</evidence>
<dbReference type="RefSeq" id="WP_142988147.1">
    <property type="nucleotide sequence ID" value="NZ_FZOU01000001.1"/>
</dbReference>
<organism evidence="2 3">
    <name type="scientific">Granulicella rosea</name>
    <dbReference type="NCBI Taxonomy" id="474952"/>
    <lineage>
        <taxon>Bacteria</taxon>
        <taxon>Pseudomonadati</taxon>
        <taxon>Acidobacteriota</taxon>
        <taxon>Terriglobia</taxon>
        <taxon>Terriglobales</taxon>
        <taxon>Acidobacteriaceae</taxon>
        <taxon>Granulicella</taxon>
    </lineage>
</organism>